<name>A0A7X0RLU2_9BACL</name>
<proteinExistence type="inferred from homology"/>
<sequence length="295" mass="32718">MNATAIADKEPAPMPRKRRRLSWGALLGFALLLVVTVAMLSPLWFMVSTSLKTTKEMLAFPPTFIPETFAWSNFAELFTNSDIKFGQQYGNSLIVAVSSVIGTVLSSSLVAFGFARYRTRGSGLLFMLVLSTMMLPYPAIMIPQFLLFTKIGLHDSLLPLILPNFFGSAYIIFLLKQFFSTLPNELYDAGRIDGSSEFRLFWNITLPLAGPALATVSIFTFIWSWNDLLAPVLYLDSQENFTLPIGMAAMMSSKFRLAPWNLLMAAAILSSLPIIALFAVAQRRFVEGIVLTGIK</sequence>
<dbReference type="InterPro" id="IPR000515">
    <property type="entry name" value="MetI-like"/>
</dbReference>
<organism evidence="9 10">
    <name type="scientific">Cohnella nanjingensis</name>
    <dbReference type="NCBI Taxonomy" id="1387779"/>
    <lineage>
        <taxon>Bacteria</taxon>
        <taxon>Bacillati</taxon>
        <taxon>Bacillota</taxon>
        <taxon>Bacilli</taxon>
        <taxon>Bacillales</taxon>
        <taxon>Paenibacillaceae</taxon>
        <taxon>Cohnella</taxon>
    </lineage>
</organism>
<dbReference type="Gene3D" id="1.10.3720.10">
    <property type="entry name" value="MetI-like"/>
    <property type="match status" value="1"/>
</dbReference>
<feature type="transmembrane region" description="Helical" evidence="7">
    <location>
        <begin position="260"/>
        <end position="281"/>
    </location>
</feature>
<dbReference type="GO" id="GO:0055085">
    <property type="term" value="P:transmembrane transport"/>
    <property type="evidence" value="ECO:0007669"/>
    <property type="project" value="InterPro"/>
</dbReference>
<evidence type="ECO:0000256" key="5">
    <source>
        <dbReference type="ARBA" id="ARBA00022989"/>
    </source>
</evidence>
<dbReference type="CDD" id="cd06261">
    <property type="entry name" value="TM_PBP2"/>
    <property type="match status" value="1"/>
</dbReference>
<comment type="similarity">
    <text evidence="7">Belongs to the binding-protein-dependent transport system permease family.</text>
</comment>
<keyword evidence="5 7" id="KW-1133">Transmembrane helix</keyword>
<evidence type="ECO:0000256" key="4">
    <source>
        <dbReference type="ARBA" id="ARBA00022692"/>
    </source>
</evidence>
<dbReference type="AlphaFoldDB" id="A0A7X0RLU2"/>
<dbReference type="RefSeq" id="WP_185141277.1">
    <property type="nucleotide sequence ID" value="NZ_JACJVP010000005.1"/>
</dbReference>
<dbReference type="GO" id="GO:0005886">
    <property type="term" value="C:plasma membrane"/>
    <property type="evidence" value="ECO:0007669"/>
    <property type="project" value="UniProtKB-SubCell"/>
</dbReference>
<feature type="transmembrane region" description="Helical" evidence="7">
    <location>
        <begin position="124"/>
        <end position="148"/>
    </location>
</feature>
<keyword evidence="3" id="KW-1003">Cell membrane</keyword>
<feature type="transmembrane region" description="Helical" evidence="7">
    <location>
        <begin position="200"/>
        <end position="225"/>
    </location>
</feature>
<dbReference type="InterPro" id="IPR035906">
    <property type="entry name" value="MetI-like_sf"/>
</dbReference>
<evidence type="ECO:0000256" key="6">
    <source>
        <dbReference type="ARBA" id="ARBA00023136"/>
    </source>
</evidence>
<gene>
    <name evidence="9" type="ORF">H7C19_03910</name>
</gene>
<evidence type="ECO:0000313" key="9">
    <source>
        <dbReference type="EMBL" id="MBB6669830.1"/>
    </source>
</evidence>
<feature type="domain" description="ABC transmembrane type-1" evidence="8">
    <location>
        <begin position="89"/>
        <end position="281"/>
    </location>
</feature>
<evidence type="ECO:0000256" key="7">
    <source>
        <dbReference type="RuleBase" id="RU363032"/>
    </source>
</evidence>
<dbReference type="SUPFAM" id="SSF161098">
    <property type="entry name" value="MetI-like"/>
    <property type="match status" value="1"/>
</dbReference>
<feature type="transmembrane region" description="Helical" evidence="7">
    <location>
        <begin position="160"/>
        <end position="179"/>
    </location>
</feature>
<dbReference type="PROSITE" id="PS50928">
    <property type="entry name" value="ABC_TM1"/>
    <property type="match status" value="1"/>
</dbReference>
<keyword evidence="10" id="KW-1185">Reference proteome</keyword>
<keyword evidence="4 7" id="KW-0812">Transmembrane</keyword>
<evidence type="ECO:0000256" key="1">
    <source>
        <dbReference type="ARBA" id="ARBA00004651"/>
    </source>
</evidence>
<evidence type="ECO:0000259" key="8">
    <source>
        <dbReference type="PROSITE" id="PS50928"/>
    </source>
</evidence>
<keyword evidence="6 7" id="KW-0472">Membrane</keyword>
<accession>A0A7X0RLU2</accession>
<protein>
    <submittedName>
        <fullName evidence="9">Carbohydrate ABC transporter permease</fullName>
    </submittedName>
</protein>
<dbReference type="EMBL" id="JACJVP010000005">
    <property type="protein sequence ID" value="MBB6669830.1"/>
    <property type="molecule type" value="Genomic_DNA"/>
</dbReference>
<comment type="subcellular location">
    <subcellularLocation>
        <location evidence="1 7">Cell membrane</location>
        <topology evidence="1 7">Multi-pass membrane protein</topology>
    </subcellularLocation>
</comment>
<dbReference type="Pfam" id="PF00528">
    <property type="entry name" value="BPD_transp_1"/>
    <property type="match status" value="1"/>
</dbReference>
<reference evidence="9 10" key="1">
    <citation type="submission" date="2020-08" db="EMBL/GenBank/DDBJ databases">
        <title>Cohnella phylogeny.</title>
        <authorList>
            <person name="Dunlap C."/>
        </authorList>
    </citation>
    <scope>NUCLEOTIDE SEQUENCE [LARGE SCALE GENOMIC DNA]</scope>
    <source>
        <strain evidence="9 10">DSM 28246</strain>
    </source>
</reference>
<feature type="transmembrane region" description="Helical" evidence="7">
    <location>
        <begin position="93"/>
        <end position="112"/>
    </location>
</feature>
<feature type="transmembrane region" description="Helical" evidence="7">
    <location>
        <begin position="21"/>
        <end position="47"/>
    </location>
</feature>
<comment type="caution">
    <text evidence="9">The sequence shown here is derived from an EMBL/GenBank/DDBJ whole genome shotgun (WGS) entry which is preliminary data.</text>
</comment>
<dbReference type="PANTHER" id="PTHR43744:SF8">
    <property type="entry name" value="SN-GLYCEROL-3-PHOSPHATE TRANSPORT SYSTEM PERMEASE PROTEIN UGPE"/>
    <property type="match status" value="1"/>
</dbReference>
<evidence type="ECO:0000256" key="2">
    <source>
        <dbReference type="ARBA" id="ARBA00022448"/>
    </source>
</evidence>
<dbReference type="Proteomes" id="UP000547209">
    <property type="component" value="Unassembled WGS sequence"/>
</dbReference>
<evidence type="ECO:0000313" key="10">
    <source>
        <dbReference type="Proteomes" id="UP000547209"/>
    </source>
</evidence>
<keyword evidence="2 7" id="KW-0813">Transport</keyword>
<dbReference type="PANTHER" id="PTHR43744">
    <property type="entry name" value="ABC TRANSPORTER PERMEASE PROTEIN MG189-RELATED-RELATED"/>
    <property type="match status" value="1"/>
</dbReference>
<evidence type="ECO:0000256" key="3">
    <source>
        <dbReference type="ARBA" id="ARBA00022475"/>
    </source>
</evidence>